<dbReference type="Pfam" id="PF02597">
    <property type="entry name" value="ThiS"/>
    <property type="match status" value="1"/>
</dbReference>
<dbReference type="NCBIfam" id="TIGR01682">
    <property type="entry name" value="moaD"/>
    <property type="match status" value="1"/>
</dbReference>
<keyword evidence="5" id="KW-1185">Reference proteome</keyword>
<comment type="similarity">
    <text evidence="2">Belongs to the MoaD family.</text>
</comment>
<dbReference type="PANTHER" id="PTHR33359">
    <property type="entry name" value="MOLYBDOPTERIN SYNTHASE SULFUR CARRIER SUBUNIT"/>
    <property type="match status" value="1"/>
</dbReference>
<evidence type="ECO:0000256" key="3">
    <source>
        <dbReference type="ARBA" id="ARBA00024247"/>
    </source>
</evidence>
<evidence type="ECO:0000313" key="5">
    <source>
        <dbReference type="Proteomes" id="UP001500936"/>
    </source>
</evidence>
<dbReference type="Gene3D" id="3.10.20.30">
    <property type="match status" value="1"/>
</dbReference>
<sequence length="82" mass="8745">MAKKISVLLFGITRDIVGQDSVMCALPQGSRVGDLLDTLKQQYPRLGDIRSLLVAVNSEYAEADTILSSKDEVALIPPVSGG</sequence>
<dbReference type="NCBIfam" id="TIGR01687">
    <property type="entry name" value="moaD_arch"/>
    <property type="match status" value="1"/>
</dbReference>
<dbReference type="Proteomes" id="UP001500936">
    <property type="component" value="Unassembled WGS sequence"/>
</dbReference>
<dbReference type="SUPFAM" id="SSF54285">
    <property type="entry name" value="MoaD/ThiS"/>
    <property type="match status" value="1"/>
</dbReference>
<organism evidence="4 5">
    <name type="scientific">Nibrella viscosa</name>
    <dbReference type="NCBI Taxonomy" id="1084524"/>
    <lineage>
        <taxon>Bacteria</taxon>
        <taxon>Pseudomonadati</taxon>
        <taxon>Bacteroidota</taxon>
        <taxon>Cytophagia</taxon>
        <taxon>Cytophagales</taxon>
        <taxon>Spirosomataceae</taxon>
        <taxon>Nibrella</taxon>
    </lineage>
</organism>
<reference evidence="5" key="1">
    <citation type="journal article" date="2019" name="Int. J. Syst. Evol. Microbiol.">
        <title>The Global Catalogue of Microorganisms (GCM) 10K type strain sequencing project: providing services to taxonomists for standard genome sequencing and annotation.</title>
        <authorList>
            <consortium name="The Broad Institute Genomics Platform"/>
            <consortium name="The Broad Institute Genome Sequencing Center for Infectious Disease"/>
            <person name="Wu L."/>
            <person name="Ma J."/>
        </authorList>
    </citation>
    <scope>NUCLEOTIDE SEQUENCE [LARGE SCALE GENOMIC DNA]</scope>
    <source>
        <strain evidence="5">JCM 17925</strain>
    </source>
</reference>
<comment type="caution">
    <text evidence="4">The sequence shown here is derived from an EMBL/GenBank/DDBJ whole genome shotgun (WGS) entry which is preliminary data.</text>
</comment>
<dbReference type="PANTHER" id="PTHR33359:SF1">
    <property type="entry name" value="MOLYBDOPTERIN SYNTHASE SULFUR CARRIER SUBUNIT"/>
    <property type="match status" value="1"/>
</dbReference>
<accession>A0ABP8KUV8</accession>
<dbReference type="RefSeq" id="WP_345270608.1">
    <property type="nucleotide sequence ID" value="NZ_BAABHB010000014.1"/>
</dbReference>
<dbReference type="InterPro" id="IPR003749">
    <property type="entry name" value="ThiS/MoaD-like"/>
</dbReference>
<evidence type="ECO:0000256" key="2">
    <source>
        <dbReference type="ARBA" id="ARBA00024200"/>
    </source>
</evidence>
<gene>
    <name evidence="4" type="primary">moaD</name>
    <name evidence="4" type="ORF">GCM10023187_48140</name>
</gene>
<dbReference type="InterPro" id="IPR044672">
    <property type="entry name" value="MOCS2A"/>
</dbReference>
<dbReference type="CDD" id="cd00754">
    <property type="entry name" value="Ubl_MoaD"/>
    <property type="match status" value="1"/>
</dbReference>
<protein>
    <recommendedName>
        <fullName evidence="3">Molybdopterin synthase sulfur carrier subunit</fullName>
    </recommendedName>
</protein>
<keyword evidence="1" id="KW-0547">Nucleotide-binding</keyword>
<dbReference type="EMBL" id="BAABHB010000014">
    <property type="protein sequence ID" value="GAA4416578.1"/>
    <property type="molecule type" value="Genomic_DNA"/>
</dbReference>
<evidence type="ECO:0000256" key="1">
    <source>
        <dbReference type="ARBA" id="ARBA00022741"/>
    </source>
</evidence>
<dbReference type="InterPro" id="IPR016155">
    <property type="entry name" value="Mopterin_synth/thiamin_S_b"/>
</dbReference>
<evidence type="ECO:0000313" key="4">
    <source>
        <dbReference type="EMBL" id="GAA4416578.1"/>
    </source>
</evidence>
<name>A0ABP8KUV8_9BACT</name>
<dbReference type="InterPro" id="IPR012675">
    <property type="entry name" value="Beta-grasp_dom_sf"/>
</dbReference>
<proteinExistence type="inferred from homology"/>
<dbReference type="InterPro" id="IPR010038">
    <property type="entry name" value="MoaD_arc-typ"/>
</dbReference>